<name>A0ABR3FT18_9AGAR</name>
<accession>A0ABR3FT18</accession>
<dbReference type="InterPro" id="IPR019188">
    <property type="entry name" value="SNAPC1"/>
</dbReference>
<proteinExistence type="predicted"/>
<protein>
    <recommendedName>
        <fullName evidence="4">Transposase</fullName>
    </recommendedName>
</protein>
<evidence type="ECO:0000313" key="2">
    <source>
        <dbReference type="EMBL" id="KAL0578611.1"/>
    </source>
</evidence>
<reference evidence="2 3" key="1">
    <citation type="submission" date="2024-02" db="EMBL/GenBank/DDBJ databases">
        <title>A draft genome for the cacao thread blight pathogen Marasmius crinis-equi.</title>
        <authorList>
            <person name="Cohen S.P."/>
            <person name="Baruah I.K."/>
            <person name="Amoako-Attah I."/>
            <person name="Bukari Y."/>
            <person name="Meinhardt L.W."/>
            <person name="Bailey B.A."/>
        </authorList>
    </citation>
    <scope>NUCLEOTIDE SEQUENCE [LARGE SCALE GENOMIC DNA]</scope>
    <source>
        <strain evidence="2 3">GH-76</strain>
    </source>
</reference>
<sequence>MSVAPNPRGDISLQPYYFTSSLYVIPFREDISSLVHGFHEQYVRQPDKPFVLFKKIWCTQGWDWMYFKVFDPPSRDAFLNVSLRLFLERTVKTEAPFTRVVALFALYTFFNAQPSASAPPLHSVEHIPIPYDHYASLLSLPNVLNSEQLKPLRPSVCYILDQLSKSETFFIIPSSETGPQNPRSLPREVYLDQNTISVVGNTTTNNSGNKRGRPTKRDKVKKAKAALEGIDKWIQKTSQSQNGQHYLLAQPPQGSLAQYQDSKERLLSVMGAIPVPDKEEAIVHASQEVLERIKQAQELIATEEAGVRTIDSNRSTGVERLNAEIGNEKGLLDLLKGGTWT</sequence>
<dbReference type="Pfam" id="PF09808">
    <property type="entry name" value="SNAPC1"/>
    <property type="match status" value="1"/>
</dbReference>
<feature type="compositionally biased region" description="Low complexity" evidence="1">
    <location>
        <begin position="200"/>
        <end position="209"/>
    </location>
</feature>
<evidence type="ECO:0000313" key="3">
    <source>
        <dbReference type="Proteomes" id="UP001465976"/>
    </source>
</evidence>
<dbReference type="EMBL" id="JBAHYK010000092">
    <property type="protein sequence ID" value="KAL0578611.1"/>
    <property type="molecule type" value="Genomic_DNA"/>
</dbReference>
<evidence type="ECO:0008006" key="4">
    <source>
        <dbReference type="Google" id="ProtNLM"/>
    </source>
</evidence>
<feature type="compositionally biased region" description="Basic residues" evidence="1">
    <location>
        <begin position="210"/>
        <end position="220"/>
    </location>
</feature>
<dbReference type="Proteomes" id="UP001465976">
    <property type="component" value="Unassembled WGS sequence"/>
</dbReference>
<gene>
    <name evidence="2" type="ORF">V5O48_003402</name>
</gene>
<comment type="caution">
    <text evidence="2">The sequence shown here is derived from an EMBL/GenBank/DDBJ whole genome shotgun (WGS) entry which is preliminary data.</text>
</comment>
<evidence type="ECO:0000256" key="1">
    <source>
        <dbReference type="SAM" id="MobiDB-lite"/>
    </source>
</evidence>
<feature type="region of interest" description="Disordered" evidence="1">
    <location>
        <begin position="200"/>
        <end position="220"/>
    </location>
</feature>
<organism evidence="2 3">
    <name type="scientific">Marasmius crinis-equi</name>
    <dbReference type="NCBI Taxonomy" id="585013"/>
    <lineage>
        <taxon>Eukaryota</taxon>
        <taxon>Fungi</taxon>
        <taxon>Dikarya</taxon>
        <taxon>Basidiomycota</taxon>
        <taxon>Agaricomycotina</taxon>
        <taxon>Agaricomycetes</taxon>
        <taxon>Agaricomycetidae</taxon>
        <taxon>Agaricales</taxon>
        <taxon>Marasmiineae</taxon>
        <taxon>Marasmiaceae</taxon>
        <taxon>Marasmius</taxon>
    </lineage>
</organism>
<keyword evidence="3" id="KW-1185">Reference proteome</keyword>